<organism evidence="1 2">
    <name type="scientific">Nesidiocoris tenuis</name>
    <dbReference type="NCBI Taxonomy" id="355587"/>
    <lineage>
        <taxon>Eukaryota</taxon>
        <taxon>Metazoa</taxon>
        <taxon>Ecdysozoa</taxon>
        <taxon>Arthropoda</taxon>
        <taxon>Hexapoda</taxon>
        <taxon>Insecta</taxon>
        <taxon>Pterygota</taxon>
        <taxon>Neoptera</taxon>
        <taxon>Paraneoptera</taxon>
        <taxon>Hemiptera</taxon>
        <taxon>Heteroptera</taxon>
        <taxon>Panheteroptera</taxon>
        <taxon>Cimicomorpha</taxon>
        <taxon>Miridae</taxon>
        <taxon>Dicyphina</taxon>
        <taxon>Nesidiocoris</taxon>
    </lineage>
</organism>
<dbReference type="Proteomes" id="UP000479000">
    <property type="component" value="Unassembled WGS sequence"/>
</dbReference>
<reference evidence="1 2" key="1">
    <citation type="submission" date="2020-02" db="EMBL/GenBank/DDBJ databases">
        <authorList>
            <person name="Ferguson B K."/>
        </authorList>
    </citation>
    <scope>NUCLEOTIDE SEQUENCE [LARGE SCALE GENOMIC DNA]</scope>
</reference>
<proteinExistence type="predicted"/>
<protein>
    <submittedName>
        <fullName evidence="1">Uncharacterized protein</fullName>
    </submittedName>
</protein>
<name>A0A6H5H126_9HEMI</name>
<dbReference type="EMBL" id="CADCXU010022309">
    <property type="protein sequence ID" value="CAB0009815.1"/>
    <property type="molecule type" value="Genomic_DNA"/>
</dbReference>
<feature type="non-terminal residue" evidence="1">
    <location>
        <position position="70"/>
    </location>
</feature>
<evidence type="ECO:0000313" key="1">
    <source>
        <dbReference type="EMBL" id="CAB0009815.1"/>
    </source>
</evidence>
<evidence type="ECO:0000313" key="2">
    <source>
        <dbReference type="Proteomes" id="UP000479000"/>
    </source>
</evidence>
<dbReference type="OrthoDB" id="10693960at2759"/>
<dbReference type="AlphaFoldDB" id="A0A6H5H126"/>
<sequence>MIHGSELRNHVKTSRIPVGQAFENHYVLQKRPNPLFHEFHSRPSPNPRELQNSVVLLQTWPSPKCQIFQK</sequence>
<accession>A0A6H5H126</accession>
<gene>
    <name evidence="1" type="ORF">NTEN_LOCUS14899</name>
</gene>
<keyword evidence="2" id="KW-1185">Reference proteome</keyword>